<feature type="signal peptide" evidence="3">
    <location>
        <begin position="1"/>
        <end position="35"/>
    </location>
</feature>
<gene>
    <name evidence="4" type="ORF">LSCM1_02176</name>
</gene>
<evidence type="ECO:0000256" key="3">
    <source>
        <dbReference type="SAM" id="SignalP"/>
    </source>
</evidence>
<keyword evidence="3" id="KW-0732">Signal</keyword>
<reference evidence="4 5" key="1">
    <citation type="submission" date="2021-03" db="EMBL/GenBank/DDBJ databases">
        <title>Leishmania (Mundinia) martiniquensis Genome sequencing and assembly.</title>
        <authorList>
            <person name="Almutairi H."/>
            <person name="Gatherer D."/>
        </authorList>
    </citation>
    <scope>NUCLEOTIDE SEQUENCE [LARGE SCALE GENOMIC DNA]</scope>
    <source>
        <strain evidence="4">LSCM1</strain>
    </source>
</reference>
<name>A0A836KEU1_9TRYP</name>
<evidence type="ECO:0000256" key="2">
    <source>
        <dbReference type="SAM" id="Phobius"/>
    </source>
</evidence>
<accession>A0A836KEU1</accession>
<dbReference type="GeneID" id="92512275"/>
<feature type="compositionally biased region" description="Low complexity" evidence="1">
    <location>
        <begin position="209"/>
        <end position="220"/>
    </location>
</feature>
<dbReference type="AlphaFoldDB" id="A0A836KEU1"/>
<comment type="caution">
    <text evidence="4">The sequence shown here is derived from an EMBL/GenBank/DDBJ whole genome shotgun (WGS) entry which is preliminary data.</text>
</comment>
<feature type="compositionally biased region" description="Low complexity" evidence="1">
    <location>
        <begin position="258"/>
        <end position="270"/>
    </location>
</feature>
<organism evidence="4 5">
    <name type="scientific">Leishmania martiniquensis</name>
    <dbReference type="NCBI Taxonomy" id="1580590"/>
    <lineage>
        <taxon>Eukaryota</taxon>
        <taxon>Discoba</taxon>
        <taxon>Euglenozoa</taxon>
        <taxon>Kinetoplastea</taxon>
        <taxon>Metakinetoplastina</taxon>
        <taxon>Trypanosomatida</taxon>
        <taxon>Trypanosomatidae</taxon>
        <taxon>Leishmaniinae</taxon>
        <taxon>Leishmania</taxon>
    </lineage>
</organism>
<feature type="chain" id="PRO_5032708210" description="Enriched in surface-labeled proteome protein 11" evidence="3">
    <location>
        <begin position="36"/>
        <end position="270"/>
    </location>
</feature>
<keyword evidence="2" id="KW-0812">Transmembrane</keyword>
<feature type="compositionally biased region" description="Basic and acidic residues" evidence="1">
    <location>
        <begin position="244"/>
        <end position="257"/>
    </location>
</feature>
<evidence type="ECO:0008006" key="6">
    <source>
        <dbReference type="Google" id="ProtNLM"/>
    </source>
</evidence>
<protein>
    <recommendedName>
        <fullName evidence="6">Enriched in surface-labeled proteome protein 11</fullName>
    </recommendedName>
</protein>
<dbReference type="RefSeq" id="XP_067175138.1">
    <property type="nucleotide sequence ID" value="XM_067319763.1"/>
</dbReference>
<evidence type="ECO:0000256" key="1">
    <source>
        <dbReference type="SAM" id="MobiDB-lite"/>
    </source>
</evidence>
<feature type="transmembrane region" description="Helical" evidence="2">
    <location>
        <begin position="130"/>
        <end position="153"/>
    </location>
</feature>
<feature type="region of interest" description="Disordered" evidence="1">
    <location>
        <begin position="209"/>
        <end position="270"/>
    </location>
</feature>
<evidence type="ECO:0000313" key="5">
    <source>
        <dbReference type="Proteomes" id="UP000673552"/>
    </source>
</evidence>
<evidence type="ECO:0000313" key="4">
    <source>
        <dbReference type="EMBL" id="KAG5468200.1"/>
    </source>
</evidence>
<dbReference type="EMBL" id="JAFEUZ010000034">
    <property type="protein sequence ID" value="KAG5468200.1"/>
    <property type="molecule type" value="Genomic_DNA"/>
</dbReference>
<keyword evidence="2" id="KW-0472">Membrane</keyword>
<proteinExistence type="predicted"/>
<sequence length="270" mass="29036">MSADLVRTAWRCRRALTAVALLFLLSLCLPPSGPAHSLQGDPIANTHCHPRLLFALAAEGRQCSQLQDLRDYGVNLRLLTSGTFYLNGEYFCAESAPAQYHCRCGVATKCKARHDPWGRDIGSCECCSPWMIGCFIVLGIFSVVCIFGAAYMVRCQGRWWCDGYAAPKTSFMPRRGPAVSCPPSRPLPPNLFRGHATADFTNATASPEAFSGTGAASASSPQDNSPWVADVGNEDGLGFVGEDGETRGRRVQPDWRRSQAAAAAESGAQG</sequence>
<dbReference type="OrthoDB" id="272768at2759"/>
<dbReference type="KEGG" id="lmat:92512275"/>
<keyword evidence="5" id="KW-1185">Reference proteome</keyword>
<dbReference type="Proteomes" id="UP000673552">
    <property type="component" value="Chromosome 34"/>
</dbReference>
<keyword evidence="2" id="KW-1133">Transmembrane helix</keyword>